<comment type="subcellular location">
    <subcellularLocation>
        <location evidence="1">Membrane</location>
        <topology evidence="1">Single-pass membrane protein</topology>
    </subcellularLocation>
</comment>
<keyword evidence="3 5" id="KW-1133">Transmembrane helix</keyword>
<keyword evidence="5" id="KW-0472">Membrane</keyword>
<dbReference type="GO" id="GO:0016020">
    <property type="term" value="C:membrane"/>
    <property type="evidence" value="ECO:0007669"/>
    <property type="project" value="UniProtKB-SubCell"/>
</dbReference>
<evidence type="ECO:0000256" key="3">
    <source>
        <dbReference type="ARBA" id="ARBA00022989"/>
    </source>
</evidence>
<evidence type="ECO:0000256" key="5">
    <source>
        <dbReference type="SAM" id="Phobius"/>
    </source>
</evidence>
<keyword evidence="2 5" id="KW-0812">Transmembrane</keyword>
<feature type="compositionally biased region" description="Polar residues" evidence="4">
    <location>
        <begin position="991"/>
        <end position="1011"/>
    </location>
</feature>
<dbReference type="PANTHER" id="PTHR21461:SF69">
    <property type="entry name" value="GLYCOSYLTRANSFERASE FAMILY 92 PROTEIN"/>
    <property type="match status" value="1"/>
</dbReference>
<organism evidence="6 7">
    <name type="scientific">Porphyridium purpureum</name>
    <name type="common">Red alga</name>
    <name type="synonym">Porphyridium cruentum</name>
    <dbReference type="NCBI Taxonomy" id="35688"/>
    <lineage>
        <taxon>Eukaryota</taxon>
        <taxon>Rhodophyta</taxon>
        <taxon>Bangiophyceae</taxon>
        <taxon>Porphyridiales</taxon>
        <taxon>Porphyridiaceae</taxon>
        <taxon>Porphyridium</taxon>
    </lineage>
</organism>
<evidence type="ECO:0008006" key="8">
    <source>
        <dbReference type="Google" id="ProtNLM"/>
    </source>
</evidence>
<feature type="region of interest" description="Disordered" evidence="4">
    <location>
        <begin position="983"/>
        <end position="1011"/>
    </location>
</feature>
<evidence type="ECO:0000256" key="4">
    <source>
        <dbReference type="SAM" id="MobiDB-lite"/>
    </source>
</evidence>
<dbReference type="GO" id="GO:0005737">
    <property type="term" value="C:cytoplasm"/>
    <property type="evidence" value="ECO:0007669"/>
    <property type="project" value="TreeGrafter"/>
</dbReference>
<dbReference type="AlphaFoldDB" id="A0A5J4Z731"/>
<evidence type="ECO:0000313" key="7">
    <source>
        <dbReference type="Proteomes" id="UP000324585"/>
    </source>
</evidence>
<dbReference type="EMBL" id="VRMN01000001">
    <property type="protein sequence ID" value="KAA8498872.1"/>
    <property type="molecule type" value="Genomic_DNA"/>
</dbReference>
<feature type="transmembrane region" description="Helical" evidence="5">
    <location>
        <begin position="53"/>
        <end position="72"/>
    </location>
</feature>
<keyword evidence="7" id="KW-1185">Reference proteome</keyword>
<gene>
    <name evidence="6" type="ORF">FVE85_6457</name>
</gene>
<dbReference type="Proteomes" id="UP000324585">
    <property type="component" value="Unassembled WGS sequence"/>
</dbReference>
<protein>
    <recommendedName>
        <fullName evidence="8">Glycosyltransferase family 92 protein</fullName>
    </recommendedName>
</protein>
<comment type="caution">
    <text evidence="6">The sequence shown here is derived from an EMBL/GenBank/DDBJ whole genome shotgun (WGS) entry which is preliminary data.</text>
</comment>
<evidence type="ECO:0000313" key="6">
    <source>
        <dbReference type="EMBL" id="KAA8498872.1"/>
    </source>
</evidence>
<evidence type="ECO:0000256" key="2">
    <source>
        <dbReference type="ARBA" id="ARBA00022692"/>
    </source>
</evidence>
<dbReference type="Pfam" id="PF13704">
    <property type="entry name" value="Glyco_tranf_2_4"/>
    <property type="match status" value="1"/>
</dbReference>
<dbReference type="PANTHER" id="PTHR21461">
    <property type="entry name" value="GLYCOSYLTRANSFERASE FAMILY 92 PROTEIN"/>
    <property type="match status" value="1"/>
</dbReference>
<evidence type="ECO:0000256" key="1">
    <source>
        <dbReference type="ARBA" id="ARBA00004167"/>
    </source>
</evidence>
<name>A0A5J4Z731_PORPP</name>
<dbReference type="GO" id="GO:0016757">
    <property type="term" value="F:glycosyltransferase activity"/>
    <property type="evidence" value="ECO:0007669"/>
    <property type="project" value="TreeGrafter"/>
</dbReference>
<proteinExistence type="predicted"/>
<accession>A0A5J4Z731</accession>
<reference evidence="7" key="1">
    <citation type="journal article" date="2019" name="Nat. Commun.">
        <title>Expansion of phycobilisome linker gene families in mesophilic red algae.</title>
        <authorList>
            <person name="Lee J."/>
            <person name="Kim D."/>
            <person name="Bhattacharya D."/>
            <person name="Yoon H.S."/>
        </authorList>
    </citation>
    <scope>NUCLEOTIDE SEQUENCE [LARGE SCALE GENOMIC DNA]</scope>
    <source>
        <strain evidence="7">CCMP 1328</strain>
    </source>
</reference>
<sequence length="1189" mass="133089">MVCLAYEVDTSKGGYDLDNIDTVRMIPVRAHMPSGAARTWVSRIRQVPCGHFLYNRALLLLAVLLVTALWSMSIRNMSLAIRHAHPPASSGRAQHDGSRHVSAAGYMLQRARHMARDNTMKACTGTEALQNHIQLAEWGDDERATLASAYLSPFTQGDGNHVRVRLALLHVFPVRHVASTRGFEAVWSLHLLVANGSTTVSCEQQALGTESSRDSTEGIALLWYSCGGIESELVNESTSKAGAVDVSLRVTARDGAGPSLEQRMIPLHVCAWDAVIDGAIQAPTSATHSLAAMVAQPDLDWAVGSDEQGADREKEQFLSTQHILQWIGYHLTVGFDFVTLYVDGDCPSALREQLRPFSGNGVARCVSTTRLPGSTILQHRKLVFALHAERYREMESYVLFASPDEYLAFSEALVAQQNVSTPLQAVFPPLQTEAQPCAYGLGLVELHPGSRPLVSEDLLINLYTSQRCDSAIANEVHGETSRYPKRQAAYSVLRTNCSREHLEEDLLSPRSISNAFLARFNREKLPRSHCRSQPLDGASSRRELMNFAFQTQLQLAKYGIIGGAPAELDVRKSVHSAEGEDSMVARIRDPFQTRDKLSTKRHYRIFADTNIRVAVASTDEASCAGAIKFAQLAPLLSWGTGPPSSELEISNQNAFEARQVFLLDAYLVGVDGNHESDDEIALGWQRFSIHFLVKYRGPFEPSAFSFLNQGIPFRFRLGNGESVACHVDPPPRDYIGESTWEVRYETLYGYHCDSFLAQVPSAKNHTRLGSPQYAARSKVFPVLENANLFIAQQNQRMLGETESNLKVFSPTFGFELGGLCEWDPALDILPPGEGNASKTNALVTMVDPEYSLRTPEGLHQPSSLERLPEWLAYHWHFGFDSFTVYVDGMDTTQVRASLSTFVATGRVRIIPTRRNRILKEKPEPWMRLLPPVPDLIARMRDHQRVVFSTHIDRYAKFHDVMMVLDVDEFVFLDKKVMERSLKKSKKKRATSGVTSDDLNAEGLTQNTTGHGLLPTNFSTPLEILLNRWRSSKYEDICQVRMRWWHFELLPGGNASSSGMSWVAEHSAPNASPEWERVAWKSVVQQFQYRRVLPITYRDRGSSKALFLANETTFYSNQHGAFKFKSDRCRETYFNPKKGYLAHFRYAKAQIHTPNVKFDSSFMLEDIAEAIAEVEQLANARVPLQHAYGV</sequence>